<feature type="compositionally biased region" description="Gly residues" evidence="1">
    <location>
        <begin position="63"/>
        <end position="90"/>
    </location>
</feature>
<accession>A0ABP1QQM0</accession>
<gene>
    <name evidence="3" type="ORF">ODALV1_LOCUS14121</name>
</gene>
<organism evidence="3 4">
    <name type="scientific">Orchesella dallaii</name>
    <dbReference type="NCBI Taxonomy" id="48710"/>
    <lineage>
        <taxon>Eukaryota</taxon>
        <taxon>Metazoa</taxon>
        <taxon>Ecdysozoa</taxon>
        <taxon>Arthropoda</taxon>
        <taxon>Hexapoda</taxon>
        <taxon>Collembola</taxon>
        <taxon>Entomobryomorpha</taxon>
        <taxon>Entomobryoidea</taxon>
        <taxon>Orchesellidae</taxon>
        <taxon>Orchesellinae</taxon>
        <taxon>Orchesella</taxon>
    </lineage>
</organism>
<dbReference type="Proteomes" id="UP001642540">
    <property type="component" value="Unassembled WGS sequence"/>
</dbReference>
<feature type="signal peptide" evidence="2">
    <location>
        <begin position="1"/>
        <end position="20"/>
    </location>
</feature>
<feature type="compositionally biased region" description="Low complexity" evidence="1">
    <location>
        <begin position="226"/>
        <end position="240"/>
    </location>
</feature>
<reference evidence="3 4" key="1">
    <citation type="submission" date="2024-08" db="EMBL/GenBank/DDBJ databases">
        <authorList>
            <person name="Cucini C."/>
            <person name="Frati F."/>
        </authorList>
    </citation>
    <scope>NUCLEOTIDE SEQUENCE [LARGE SCALE GENOMIC DNA]</scope>
</reference>
<feature type="compositionally biased region" description="Pro residues" evidence="1">
    <location>
        <begin position="46"/>
        <end position="58"/>
    </location>
</feature>
<feature type="chain" id="PRO_5047280587" evidence="2">
    <location>
        <begin position="21"/>
        <end position="311"/>
    </location>
</feature>
<evidence type="ECO:0000313" key="3">
    <source>
        <dbReference type="EMBL" id="CAL8110292.1"/>
    </source>
</evidence>
<feature type="region of interest" description="Disordered" evidence="1">
    <location>
        <begin position="275"/>
        <end position="298"/>
    </location>
</feature>
<keyword evidence="2" id="KW-0732">Signal</keyword>
<feature type="compositionally biased region" description="Low complexity" evidence="1">
    <location>
        <begin position="32"/>
        <end position="45"/>
    </location>
</feature>
<sequence>MARLSAVAFFMLNGLLLTGAIPQYGPQGGGSSSAAYGSAGGAPPAAAAPPPPPPPPPAAGGAPAYGGGAPGGGAPGGGAPGGGAPGGSPAGGNDQLTVQCKATPGAGGKFKYDCSGVNKDAITLKTEHFLWLENQAGSAQNLDVEIPNYNIDEFIKAAYKALGPQDGAKINILLKKPDVTYNAEKEDQPQADVGAPAVSVNYQPVEKISVHYPTQKQYSTGGGSGSSAAASAGGAPAAGGASAGGAPAGGAPAGGAPGGAGGNYGGASAAAAPAAAPAAPAAPAGGNYGGGAGAYSRPQRESGYKYYFIRQ</sequence>
<feature type="region of interest" description="Disordered" evidence="1">
    <location>
        <begin position="27"/>
        <end position="99"/>
    </location>
</feature>
<evidence type="ECO:0000256" key="1">
    <source>
        <dbReference type="SAM" id="MobiDB-lite"/>
    </source>
</evidence>
<keyword evidence="4" id="KW-1185">Reference proteome</keyword>
<proteinExistence type="predicted"/>
<name>A0ABP1QQM0_9HEXA</name>
<protein>
    <submittedName>
        <fullName evidence="3">Uncharacterized protein</fullName>
    </submittedName>
</protein>
<feature type="compositionally biased region" description="Gly residues" evidence="1">
    <location>
        <begin position="241"/>
        <end position="250"/>
    </location>
</feature>
<dbReference type="EMBL" id="CAXLJM020000043">
    <property type="protein sequence ID" value="CAL8110292.1"/>
    <property type="molecule type" value="Genomic_DNA"/>
</dbReference>
<comment type="caution">
    <text evidence="3">The sequence shown here is derived from an EMBL/GenBank/DDBJ whole genome shotgun (WGS) entry which is preliminary data.</text>
</comment>
<feature type="compositionally biased region" description="Low complexity" evidence="1">
    <location>
        <begin position="275"/>
        <end position="285"/>
    </location>
</feature>
<evidence type="ECO:0000313" key="4">
    <source>
        <dbReference type="Proteomes" id="UP001642540"/>
    </source>
</evidence>
<evidence type="ECO:0000256" key="2">
    <source>
        <dbReference type="SAM" id="SignalP"/>
    </source>
</evidence>
<feature type="region of interest" description="Disordered" evidence="1">
    <location>
        <begin position="216"/>
        <end position="250"/>
    </location>
</feature>